<dbReference type="AlphaFoldDB" id="A0A8D7EX05"/>
<reference evidence="6" key="1">
    <citation type="submission" date="2021-03" db="EMBL/GenBank/DDBJ databases">
        <authorList>
            <consortium name="Genoscope - CEA"/>
            <person name="William W."/>
        </authorList>
    </citation>
    <scope>NUCLEOTIDE SEQUENCE</scope>
    <source>
        <strain evidence="6">Doubled-haploid Pahang</strain>
    </source>
</reference>
<evidence type="ECO:0000256" key="1">
    <source>
        <dbReference type="ARBA" id="ARBA00004123"/>
    </source>
</evidence>
<feature type="region of interest" description="Disordered" evidence="4">
    <location>
        <begin position="651"/>
        <end position="672"/>
    </location>
</feature>
<evidence type="ECO:0000256" key="4">
    <source>
        <dbReference type="SAM" id="MobiDB-lite"/>
    </source>
</evidence>
<dbReference type="SMART" id="SM01114">
    <property type="entry name" value="CXC"/>
    <property type="match status" value="2"/>
</dbReference>
<feature type="region of interest" description="Disordered" evidence="4">
    <location>
        <begin position="757"/>
        <end position="789"/>
    </location>
</feature>
<dbReference type="PROSITE" id="PS51634">
    <property type="entry name" value="CRC"/>
    <property type="match status" value="1"/>
</dbReference>
<sequence length="830" mass="90799">MDTPERAKIAGTPLSKFEDSPIYNFINNLSPIQPVKSIDSVPIAHTHQPLNFASLSSIFSSPHDNPPRETRFLTRHPFTDYFKQENFSDNVGESSLCPEVSDAGRPSGFTSSSQENCTMTCSLNEATVDPPDECPALPSTFPQSTQYYSGSPDHNVEPCLGIKMDLKLDVGHTPVEFHFVQNGVERRKVLFAMEDGVQENLPLELNKDKGVGCVWESLIPDDGQSLLIFDSSTESEAHKGVSEKAVDNDGHSIVSLLSNCTENADHLQKTKPDISHGPCVHNVNQDPSQNCSKVFEKEDETDHATKMLSDMCHDQVILSYPIQKMSDVLVIASHWQHGSSLSFHQQRGMRRRCLVFEVASVSKRNMYSDSKLNPLTSLSFKGKSVCDTKNLKPEIRESLYALPGIGLHLNALATTSKDRMVNKETLASEKQIISNPCSVGSLTSTTAGRNSLRKSSAVEKDLCPSGSEVDLQIVSDDAPKDATPNICEELSQGSPKKKRRKSGNGGESDGCKRCNCKKSKCLKLYCECFAAGVYCSEPCSCQGCFNKPIHEETVLATRRQIESRNPLAFAPKVIRTSESGLEMGDDDKKTPASARHKRGCNCKKSNCLKKYCECYQGGVGCSIGCRCEGCKNLFGRKDGFLPRFEELEQAEKEANACEKENESPGDDQQNTSIQIDEHHSSGHILPITPYQSCRLSVELPFSSIASSTTSTKLSIGRSPALYGSHMLRKCEMVLPPPKLENNVSTVVEDDTPAILRPTVSPTTTGIRIASPNQKRVSPPHGGVGLSPPSRKGCRKLILRSIPSFPPLGSDVSAEHPVNYSNSSFGSSTVI</sequence>
<feature type="domain" description="CRC" evidence="5">
    <location>
        <begin position="510"/>
        <end position="635"/>
    </location>
</feature>
<organism evidence="6">
    <name type="scientific">Musa acuminata subsp. malaccensis</name>
    <name type="common">Wild banana</name>
    <name type="synonym">Musa malaccensis</name>
    <dbReference type="NCBI Taxonomy" id="214687"/>
    <lineage>
        <taxon>Eukaryota</taxon>
        <taxon>Viridiplantae</taxon>
        <taxon>Streptophyta</taxon>
        <taxon>Embryophyta</taxon>
        <taxon>Tracheophyta</taxon>
        <taxon>Spermatophyta</taxon>
        <taxon>Magnoliopsida</taxon>
        <taxon>Liliopsida</taxon>
        <taxon>Zingiberales</taxon>
        <taxon>Musaceae</taxon>
        <taxon>Musa</taxon>
    </lineage>
</organism>
<dbReference type="InterPro" id="IPR033467">
    <property type="entry name" value="Tesmin/TSO1-like_CXC"/>
</dbReference>
<gene>
    <name evidence="6" type="ORF">GSMUA_81330.1</name>
</gene>
<dbReference type="InterPro" id="IPR044522">
    <property type="entry name" value="TSO1-like"/>
</dbReference>
<protein>
    <submittedName>
        <fullName evidence="6">(wild Malaysian banana) hypothetical protein</fullName>
    </submittedName>
</protein>
<proteinExistence type="inferred from homology"/>
<dbReference type="GO" id="GO:0005634">
    <property type="term" value="C:nucleus"/>
    <property type="evidence" value="ECO:0007669"/>
    <property type="project" value="UniProtKB-SubCell"/>
</dbReference>
<dbReference type="GO" id="GO:0003700">
    <property type="term" value="F:DNA-binding transcription factor activity"/>
    <property type="evidence" value="ECO:0007669"/>
    <property type="project" value="InterPro"/>
</dbReference>
<dbReference type="EMBL" id="HG996472">
    <property type="protein sequence ID" value="CAG1832213.1"/>
    <property type="molecule type" value="Genomic_DNA"/>
</dbReference>
<feature type="region of interest" description="Disordered" evidence="4">
    <location>
        <begin position="480"/>
        <end position="510"/>
    </location>
</feature>
<dbReference type="PANTHER" id="PTHR46159">
    <property type="entry name" value="PROTEIN TESMIN/TSO1-LIKE CXC 2"/>
    <property type="match status" value="1"/>
</dbReference>
<dbReference type="PANTHER" id="PTHR46159:SF12">
    <property type="entry name" value="PROTEIN TESMIN_TSO1-LIKE CXC 3-RELATED"/>
    <property type="match status" value="1"/>
</dbReference>
<accession>A0A8D7EX05</accession>
<evidence type="ECO:0000256" key="3">
    <source>
        <dbReference type="ARBA" id="ARBA00023242"/>
    </source>
</evidence>
<comment type="subcellular location">
    <subcellularLocation>
        <location evidence="1">Nucleus</location>
    </subcellularLocation>
</comment>
<feature type="compositionally biased region" description="Basic and acidic residues" evidence="4">
    <location>
        <begin position="651"/>
        <end position="662"/>
    </location>
</feature>
<evidence type="ECO:0000313" key="6">
    <source>
        <dbReference type="EMBL" id="CAG1832213.1"/>
    </source>
</evidence>
<dbReference type="InterPro" id="IPR005172">
    <property type="entry name" value="CRC"/>
</dbReference>
<evidence type="ECO:0000256" key="2">
    <source>
        <dbReference type="ARBA" id="ARBA00007267"/>
    </source>
</evidence>
<feature type="compositionally biased region" description="Polar residues" evidence="4">
    <location>
        <begin position="818"/>
        <end position="830"/>
    </location>
</feature>
<feature type="compositionally biased region" description="Polar residues" evidence="4">
    <location>
        <begin position="759"/>
        <end position="775"/>
    </location>
</feature>
<feature type="region of interest" description="Disordered" evidence="4">
    <location>
        <begin position="809"/>
        <end position="830"/>
    </location>
</feature>
<keyword evidence="3" id="KW-0539">Nucleus</keyword>
<comment type="similarity">
    <text evidence="2">Belongs to the lin-54 family.</text>
</comment>
<evidence type="ECO:0000259" key="5">
    <source>
        <dbReference type="PROSITE" id="PS51634"/>
    </source>
</evidence>
<dbReference type="Pfam" id="PF03638">
    <property type="entry name" value="TCR"/>
    <property type="match status" value="2"/>
</dbReference>
<name>A0A8D7EX05_MUSAM</name>